<dbReference type="CDD" id="cd00201">
    <property type="entry name" value="WW"/>
    <property type="match status" value="1"/>
</dbReference>
<evidence type="ECO:0000313" key="10">
    <source>
        <dbReference type="Proteomes" id="UP000568158"/>
    </source>
</evidence>
<evidence type="ECO:0000256" key="5">
    <source>
        <dbReference type="RuleBase" id="RU363014"/>
    </source>
</evidence>
<dbReference type="EC" id="5.2.1.8" evidence="5"/>
<keyword evidence="6" id="KW-0175">Coiled coil</keyword>
<reference evidence="9 10" key="1">
    <citation type="journal article" date="2020" name="Appl. Microbiol. Biotechnol.">
        <title>Targeted gene deletion in Brettanomyces bruxellensis with an expression-free CRISPR-Cas9 system.</title>
        <authorList>
            <person name="Varela C."/>
            <person name="Bartel C."/>
            <person name="Onetto C."/>
            <person name="Borneman A."/>
        </authorList>
    </citation>
    <scope>NUCLEOTIDE SEQUENCE [LARGE SCALE GENOMIC DNA]</scope>
    <source>
        <strain evidence="9 10">AWRI1613</strain>
    </source>
</reference>
<dbReference type="AlphaFoldDB" id="A0A8H6BQ24"/>
<evidence type="ECO:0000256" key="2">
    <source>
        <dbReference type="ARBA" id="ARBA00023110"/>
    </source>
</evidence>
<dbReference type="SUPFAM" id="SSF51045">
    <property type="entry name" value="WW domain"/>
    <property type="match status" value="1"/>
</dbReference>
<evidence type="ECO:0000259" key="8">
    <source>
        <dbReference type="PROSITE" id="PS50198"/>
    </source>
</evidence>
<keyword evidence="2 4" id="KW-0697">Rotamase</keyword>
<dbReference type="InterPro" id="IPR046357">
    <property type="entry name" value="PPIase_dom_sf"/>
</dbReference>
<dbReference type="Gene3D" id="2.20.70.10">
    <property type="match status" value="1"/>
</dbReference>
<protein>
    <recommendedName>
        <fullName evidence="5">Peptidyl-prolyl cis-trans isomerase</fullName>
        <ecNumber evidence="5">5.2.1.8</ecNumber>
    </recommendedName>
</protein>
<dbReference type="GO" id="GO:0005634">
    <property type="term" value="C:nucleus"/>
    <property type="evidence" value="ECO:0007669"/>
    <property type="project" value="TreeGrafter"/>
</dbReference>
<dbReference type="InterPro" id="IPR036020">
    <property type="entry name" value="WW_dom_sf"/>
</dbReference>
<feature type="coiled-coil region" evidence="6">
    <location>
        <begin position="94"/>
        <end position="121"/>
    </location>
</feature>
<dbReference type="InterPro" id="IPR001202">
    <property type="entry name" value="WW_dom"/>
</dbReference>
<gene>
    <name evidence="9" type="ORF">HII12_000526</name>
</gene>
<evidence type="ECO:0000313" key="9">
    <source>
        <dbReference type="EMBL" id="KAF6015963.1"/>
    </source>
</evidence>
<evidence type="ECO:0000256" key="6">
    <source>
        <dbReference type="SAM" id="Coils"/>
    </source>
</evidence>
<dbReference type="GO" id="GO:0003755">
    <property type="term" value="F:peptidyl-prolyl cis-trans isomerase activity"/>
    <property type="evidence" value="ECO:0007669"/>
    <property type="project" value="UniProtKB-UniRule"/>
</dbReference>
<comment type="caution">
    <text evidence="9">The sequence shown here is derived from an EMBL/GenBank/DDBJ whole genome shotgun (WGS) entry which is preliminary data.</text>
</comment>
<proteinExistence type="predicted"/>
<accession>A0A8H6BQ24</accession>
<dbReference type="Gene3D" id="3.10.50.40">
    <property type="match status" value="1"/>
</dbReference>
<dbReference type="PANTHER" id="PTHR10657">
    <property type="entry name" value="PEPTIDYL-PROLYL CIS-TRANS ISOMERASE"/>
    <property type="match status" value="1"/>
</dbReference>
<dbReference type="InterPro" id="IPR051370">
    <property type="entry name" value="PPIase_Pin1"/>
</dbReference>
<dbReference type="GO" id="GO:0005829">
    <property type="term" value="C:cytosol"/>
    <property type="evidence" value="ECO:0007669"/>
    <property type="project" value="TreeGrafter"/>
</dbReference>
<comment type="catalytic activity">
    <reaction evidence="1 5">
        <text>[protein]-peptidylproline (omega=180) = [protein]-peptidylproline (omega=0)</text>
        <dbReference type="Rhea" id="RHEA:16237"/>
        <dbReference type="Rhea" id="RHEA-COMP:10747"/>
        <dbReference type="Rhea" id="RHEA-COMP:10748"/>
        <dbReference type="ChEBI" id="CHEBI:83833"/>
        <dbReference type="ChEBI" id="CHEBI:83834"/>
        <dbReference type="EC" id="5.2.1.8"/>
    </reaction>
</comment>
<dbReference type="PROSITE" id="PS50020">
    <property type="entry name" value="WW_DOMAIN_2"/>
    <property type="match status" value="1"/>
</dbReference>
<name>A0A8H6BQ24_DEKBR</name>
<dbReference type="SMART" id="SM00456">
    <property type="entry name" value="WW"/>
    <property type="match status" value="1"/>
</dbReference>
<evidence type="ECO:0000256" key="3">
    <source>
        <dbReference type="ARBA" id="ARBA00023235"/>
    </source>
</evidence>
<dbReference type="InterPro" id="IPR000297">
    <property type="entry name" value="PPIase_PpiC"/>
</dbReference>
<evidence type="ECO:0000256" key="1">
    <source>
        <dbReference type="ARBA" id="ARBA00000971"/>
    </source>
</evidence>
<dbReference type="PROSITE" id="PS01159">
    <property type="entry name" value="WW_DOMAIN_1"/>
    <property type="match status" value="1"/>
</dbReference>
<keyword evidence="3 4" id="KW-0413">Isomerase</keyword>
<sequence length="175" mass="20344">MSVWWIWANNPYDGLPENWTIRISRTHNREYYYNTDTKKSQWIPPEGTNESQLEAYLDKDLHRPSKVRVSHILVKHKDSRRPSSWKEDNITRTKDEAIDILKDYRERIENGEETFEDIAKESSDCNSHSKGGDLGYFGHGEMQPSFERASFALQVGDISDIVESESGVHLIKRTG</sequence>
<dbReference type="GO" id="GO:0060261">
    <property type="term" value="P:positive regulation of transcription initiation by RNA polymerase II"/>
    <property type="evidence" value="ECO:0007669"/>
    <property type="project" value="UniProtKB-ARBA"/>
</dbReference>
<dbReference type="FunFam" id="3.10.50.40:FF:000026">
    <property type="entry name" value="Peptidyl-prolyl cis-trans isomerase"/>
    <property type="match status" value="1"/>
</dbReference>
<dbReference type="Pfam" id="PF00639">
    <property type="entry name" value="Rotamase"/>
    <property type="match status" value="1"/>
</dbReference>
<evidence type="ECO:0000259" key="7">
    <source>
        <dbReference type="PROSITE" id="PS50020"/>
    </source>
</evidence>
<dbReference type="PROSITE" id="PS50198">
    <property type="entry name" value="PPIC_PPIASE_2"/>
    <property type="match status" value="1"/>
</dbReference>
<organism evidence="9 10">
    <name type="scientific">Dekkera bruxellensis</name>
    <name type="common">Brettanomyces custersii</name>
    <dbReference type="NCBI Taxonomy" id="5007"/>
    <lineage>
        <taxon>Eukaryota</taxon>
        <taxon>Fungi</taxon>
        <taxon>Dikarya</taxon>
        <taxon>Ascomycota</taxon>
        <taxon>Saccharomycotina</taxon>
        <taxon>Pichiomycetes</taxon>
        <taxon>Pichiales</taxon>
        <taxon>Pichiaceae</taxon>
        <taxon>Brettanomyces</taxon>
    </lineage>
</organism>
<feature type="domain" description="PpiC" evidence="8">
    <location>
        <begin position="64"/>
        <end position="175"/>
    </location>
</feature>
<dbReference type="Proteomes" id="UP000568158">
    <property type="component" value="Unassembled WGS sequence"/>
</dbReference>
<evidence type="ECO:0000256" key="4">
    <source>
        <dbReference type="PROSITE-ProRule" id="PRU00278"/>
    </source>
</evidence>
<dbReference type="EMBL" id="JABCYN010000005">
    <property type="protein sequence ID" value="KAF6015963.1"/>
    <property type="molecule type" value="Genomic_DNA"/>
</dbReference>
<dbReference type="Pfam" id="PF00397">
    <property type="entry name" value="WW"/>
    <property type="match status" value="1"/>
</dbReference>
<feature type="domain" description="WW" evidence="7">
    <location>
        <begin position="13"/>
        <end position="47"/>
    </location>
</feature>
<dbReference type="PANTHER" id="PTHR10657:SF4">
    <property type="entry name" value="PEPTIDYL-PROLYL CIS-TRANS ISOMERASE-RELATED"/>
    <property type="match status" value="1"/>
</dbReference>
<dbReference type="SUPFAM" id="SSF54534">
    <property type="entry name" value="FKBP-like"/>
    <property type="match status" value="1"/>
</dbReference>